<feature type="transmembrane region" description="Helical" evidence="2">
    <location>
        <begin position="510"/>
        <end position="536"/>
    </location>
</feature>
<dbReference type="OrthoDB" id="191995at2759"/>
<feature type="compositionally biased region" description="Basic and acidic residues" evidence="1">
    <location>
        <begin position="788"/>
        <end position="807"/>
    </location>
</feature>
<dbReference type="PANTHER" id="PTHR36840">
    <property type="entry name" value="BLL5714 PROTEIN"/>
    <property type="match status" value="1"/>
</dbReference>
<evidence type="ECO:0000256" key="1">
    <source>
        <dbReference type="SAM" id="MobiDB-lite"/>
    </source>
</evidence>
<accession>A0A0P1BMD6</accession>
<feature type="compositionally biased region" description="Polar residues" evidence="1">
    <location>
        <begin position="10"/>
        <end position="24"/>
    </location>
</feature>
<dbReference type="InterPro" id="IPR010640">
    <property type="entry name" value="Low_temperature_requirement_A"/>
</dbReference>
<dbReference type="EMBL" id="CCYA01000254">
    <property type="protein sequence ID" value="CEH17429.1"/>
    <property type="molecule type" value="Genomic_DNA"/>
</dbReference>
<feature type="region of interest" description="Disordered" evidence="1">
    <location>
        <begin position="763"/>
        <end position="823"/>
    </location>
</feature>
<organism evidence="3 4">
    <name type="scientific">Ceraceosorus bombacis</name>
    <dbReference type="NCBI Taxonomy" id="401625"/>
    <lineage>
        <taxon>Eukaryota</taxon>
        <taxon>Fungi</taxon>
        <taxon>Dikarya</taxon>
        <taxon>Basidiomycota</taxon>
        <taxon>Ustilaginomycotina</taxon>
        <taxon>Exobasidiomycetes</taxon>
        <taxon>Ceraceosorales</taxon>
        <taxon>Ceraceosoraceae</taxon>
        <taxon>Ceraceosorus</taxon>
    </lineage>
</organism>
<feature type="compositionally biased region" description="Basic residues" evidence="1">
    <location>
        <begin position="60"/>
        <end position="73"/>
    </location>
</feature>
<feature type="transmembrane region" description="Helical" evidence="2">
    <location>
        <begin position="485"/>
        <end position="504"/>
    </location>
</feature>
<proteinExistence type="predicted"/>
<feature type="transmembrane region" description="Helical" evidence="2">
    <location>
        <begin position="457"/>
        <end position="478"/>
    </location>
</feature>
<dbReference type="Proteomes" id="UP000054845">
    <property type="component" value="Unassembled WGS sequence"/>
</dbReference>
<evidence type="ECO:0000313" key="4">
    <source>
        <dbReference type="Proteomes" id="UP000054845"/>
    </source>
</evidence>
<feature type="compositionally biased region" description="Polar residues" evidence="1">
    <location>
        <begin position="104"/>
        <end position="115"/>
    </location>
</feature>
<dbReference type="PANTHER" id="PTHR36840:SF1">
    <property type="entry name" value="BLL5714 PROTEIN"/>
    <property type="match status" value="1"/>
</dbReference>
<feature type="compositionally biased region" description="Polar residues" evidence="1">
    <location>
        <begin position="770"/>
        <end position="779"/>
    </location>
</feature>
<feature type="transmembrane region" description="Helical" evidence="2">
    <location>
        <begin position="662"/>
        <end position="685"/>
    </location>
</feature>
<feature type="transmembrane region" description="Helical" evidence="2">
    <location>
        <begin position="557"/>
        <end position="579"/>
    </location>
</feature>
<dbReference type="STRING" id="401625.A0A0P1BMD6"/>
<keyword evidence="2" id="KW-1133">Transmembrane helix</keyword>
<evidence type="ECO:0000256" key="2">
    <source>
        <dbReference type="SAM" id="Phobius"/>
    </source>
</evidence>
<keyword evidence="4" id="KW-1185">Reference proteome</keyword>
<dbReference type="AlphaFoldDB" id="A0A0P1BMD6"/>
<evidence type="ECO:0000313" key="3">
    <source>
        <dbReference type="EMBL" id="CEH17429.1"/>
    </source>
</evidence>
<keyword evidence="2" id="KW-0812">Transmembrane</keyword>
<name>A0A0P1BMD6_9BASI</name>
<sequence length="891" mass="97531">MSAYRRRSTLRQPTRQATGESQPESPIIEDPNQSYGLWAHGGAMAQEPDEENPAEASGHGGHHPSHRSSHHHHPSYDDDGHNRRASGGWHHVNLGRSPTHRSSHGTSAQQPQQSGGLRRPTQLPVQNEVMQEQEEDAVEAGDNQAQKSPLMGGQHYPEHSGVPASAATSHGYRPSVGSHNTQFAYGGEAASSQQHLVGSGARHGLAQQMTVDQSKQSVFDMAHGKKDGDAKDHIDDINEKVPIRMSHLFKRPLVRQWLYDGQLYRECDEREPSRFELFFDLVFVGVCHALADGAAEHANGLNVLKFVLAFFPAWSIWTDTRAYINTSGTDDVWQRVYILLIMILLSGYAANATGVKIEPYHGSEAGHGESATGGEASHDGQSEGSGVVIEAPGSAGGDGGETHSVERRMVDFAVRGGINLLARAGGGEGPELEIVEQIGNSQYWFAEGYHKALQAAIGFYLVAKLFRLALLFVYGLLLPRFRKAMWLNTISLVFIAFIYLPLMFVTSPRLILGFSCAGVVAELSSRYVVAAALQMAHGKAKHAGKKTFIPALSLEHLMERMTLFVILVTGEILIVSSYTASGGDIGPHDKFWRSALAITIAFSIIWLYFDADASRTFVHALRRHWLHSISWTHVHFPLCAALILLASALAKLVGEHEVEQGFLWFFAGSMSTVMVCFGLLGLLHGSLDVYGSSLVPHWWRIAQRFGLAIAFALFPLHEGWTSVGFLGTYAALLVIQVLTETFGKLGAVGRVYDHERAEALREARSKAHQDSYSSTSQRIASGGSGTSSDKEIPMERLTDGAGGEKRRASQASESRWGMGHGRNPSELLHLSRKLIDKDYAVRAPGKRDSWHAWEDLTGEEIGEEDVGVESQLGNIEAKHVSSGQRWAYAAT</sequence>
<keyword evidence="2" id="KW-0472">Membrane</keyword>
<feature type="region of interest" description="Disordered" evidence="1">
    <location>
        <begin position="1"/>
        <end position="180"/>
    </location>
</feature>
<reference evidence="3 4" key="1">
    <citation type="submission" date="2014-09" db="EMBL/GenBank/DDBJ databases">
        <authorList>
            <person name="Magalhaes I.L.F."/>
            <person name="Oliveira U."/>
            <person name="Santos F.R."/>
            <person name="Vidigal T.H.D.A."/>
            <person name="Brescovit A.D."/>
            <person name="Santos A.J."/>
        </authorList>
    </citation>
    <scope>NUCLEOTIDE SEQUENCE [LARGE SCALE GENOMIC DNA]</scope>
</reference>
<feature type="transmembrane region" description="Helical" evidence="2">
    <location>
        <begin position="591"/>
        <end position="609"/>
    </location>
</feature>
<protein>
    <submittedName>
        <fullName evidence="3">Low temperature requirement A</fullName>
    </submittedName>
</protein>
<feature type="region of interest" description="Disordered" evidence="1">
    <location>
        <begin position="363"/>
        <end position="401"/>
    </location>
</feature>
<dbReference type="Pfam" id="PF06772">
    <property type="entry name" value="LtrA"/>
    <property type="match status" value="2"/>
</dbReference>
<feature type="transmembrane region" description="Helical" evidence="2">
    <location>
        <begin position="630"/>
        <end position="650"/>
    </location>
</feature>